<evidence type="ECO:0000256" key="1">
    <source>
        <dbReference type="SAM" id="MobiDB-lite"/>
    </source>
</evidence>
<feature type="domain" description="PUB" evidence="2">
    <location>
        <begin position="223"/>
        <end position="290"/>
    </location>
</feature>
<sequence>MSEFTKNTKALNNLIQDTETLEECAKTPLTMLNSSLSSKFVIQTKTSRDELQEKVNGYKKRLTEIDPVTGNSRYGENMKKKVKKLLDDFETVSGKLDGLISGGLLEAFQKIEEEERLAEEVRVAEEAKAQQERLEAKRKAEEEERLSSMTEAQLQKAKEDEEREKLRVAAEAARQVRLQQEEEERQKAAAELEAERAWISSIEVSTASFSAQLSKLPPTSKPILLQLYSQIKSHPDNENFRRIKIDNEKFMNDFGQHEGGKELFLAAGWKLQTIDEPAAKILVLVEPNLEADMDGWMRWFDRIKEIVEVLS</sequence>
<dbReference type="InterPro" id="IPR036339">
    <property type="entry name" value="PUB-like_dom_sf"/>
</dbReference>
<evidence type="ECO:0000313" key="3">
    <source>
        <dbReference type="EMBL" id="GMI34569.1"/>
    </source>
</evidence>
<protein>
    <recommendedName>
        <fullName evidence="2">PUB domain-containing protein</fullName>
    </recommendedName>
</protein>
<proteinExistence type="predicted"/>
<reference evidence="4" key="1">
    <citation type="journal article" date="2023" name="Commun. Biol.">
        <title>Genome analysis of Parmales, the sister group of diatoms, reveals the evolutionary specialization of diatoms from phago-mixotrophs to photoautotrophs.</title>
        <authorList>
            <person name="Ban H."/>
            <person name="Sato S."/>
            <person name="Yoshikawa S."/>
            <person name="Yamada K."/>
            <person name="Nakamura Y."/>
            <person name="Ichinomiya M."/>
            <person name="Sato N."/>
            <person name="Blanc-Mathieu R."/>
            <person name="Endo H."/>
            <person name="Kuwata A."/>
            <person name="Ogata H."/>
        </authorList>
    </citation>
    <scope>NUCLEOTIDE SEQUENCE [LARGE SCALE GENOMIC DNA]</scope>
</reference>
<dbReference type="AlphaFoldDB" id="A0A9W7G5R8"/>
<keyword evidence="4" id="KW-1185">Reference proteome</keyword>
<dbReference type="InterPro" id="IPR018997">
    <property type="entry name" value="PUB_domain"/>
</dbReference>
<evidence type="ECO:0000313" key="4">
    <source>
        <dbReference type="Proteomes" id="UP001165065"/>
    </source>
</evidence>
<feature type="compositionally biased region" description="Basic and acidic residues" evidence="1">
    <location>
        <begin position="134"/>
        <end position="146"/>
    </location>
</feature>
<feature type="region of interest" description="Disordered" evidence="1">
    <location>
        <begin position="134"/>
        <end position="160"/>
    </location>
</feature>
<dbReference type="EMBL" id="BRYA01000044">
    <property type="protein sequence ID" value="GMI34569.1"/>
    <property type="molecule type" value="Genomic_DNA"/>
</dbReference>
<name>A0A9W7G5R8_9STRA</name>
<organism evidence="3 4">
    <name type="scientific">Triparma columacea</name>
    <dbReference type="NCBI Taxonomy" id="722753"/>
    <lineage>
        <taxon>Eukaryota</taxon>
        <taxon>Sar</taxon>
        <taxon>Stramenopiles</taxon>
        <taxon>Ochrophyta</taxon>
        <taxon>Bolidophyceae</taxon>
        <taxon>Parmales</taxon>
        <taxon>Triparmaceae</taxon>
        <taxon>Triparma</taxon>
    </lineage>
</organism>
<dbReference type="Gene3D" id="1.20.58.2190">
    <property type="match status" value="1"/>
</dbReference>
<dbReference type="SUPFAM" id="SSF143503">
    <property type="entry name" value="PUG domain-like"/>
    <property type="match status" value="1"/>
</dbReference>
<gene>
    <name evidence="3" type="ORF">TrCOL_g1280</name>
</gene>
<accession>A0A9W7G5R8</accession>
<dbReference type="CDD" id="cd09212">
    <property type="entry name" value="PUB"/>
    <property type="match status" value="1"/>
</dbReference>
<dbReference type="OrthoDB" id="199105at2759"/>
<evidence type="ECO:0000259" key="2">
    <source>
        <dbReference type="Pfam" id="PF09409"/>
    </source>
</evidence>
<comment type="caution">
    <text evidence="3">The sequence shown here is derived from an EMBL/GenBank/DDBJ whole genome shotgun (WGS) entry which is preliminary data.</text>
</comment>
<dbReference type="Pfam" id="PF09409">
    <property type="entry name" value="PUB"/>
    <property type="match status" value="1"/>
</dbReference>
<dbReference type="Proteomes" id="UP001165065">
    <property type="component" value="Unassembled WGS sequence"/>
</dbReference>